<name>A0A7D7IS73_9CAUD</name>
<dbReference type="EMBL" id="MT227925">
    <property type="protein sequence ID" value="QMP18314.1"/>
    <property type="molecule type" value="Genomic_DNA"/>
</dbReference>
<keyword evidence="2" id="KW-1185">Reference proteome</keyword>
<evidence type="ECO:0000313" key="2">
    <source>
        <dbReference type="Proteomes" id="UP000514515"/>
    </source>
</evidence>
<organism evidence="1 2">
    <name type="scientific">Vibrio phage phiV141</name>
    <dbReference type="NCBI Taxonomy" id="2723905"/>
    <lineage>
        <taxon>Viruses</taxon>
        <taxon>Duplodnaviria</taxon>
        <taxon>Heunggongvirae</taxon>
        <taxon>Uroviricota</taxon>
        <taxon>Caudoviricetes</taxon>
        <taxon>Autographivirales</taxon>
        <taxon>Autographivirales incertae sedis</taxon>
        <taxon>Fujianvirus</taxon>
        <taxon>Fujianvirus V141</taxon>
    </lineage>
</organism>
<accession>A0A7D7IS73</accession>
<reference evidence="1 2" key="1">
    <citation type="submission" date="2020-03" db="EMBL/GenBank/DDBJ databases">
        <authorList>
            <person name="Chen G."/>
            <person name="Lin M."/>
            <person name="Fu H."/>
        </authorList>
    </citation>
    <scope>NUCLEOTIDE SEQUENCE [LARGE SCALE GENOMIC DNA]</scope>
</reference>
<proteinExistence type="predicted"/>
<protein>
    <submittedName>
        <fullName evidence="1">Uncharacterized protein</fullName>
    </submittedName>
</protein>
<gene>
    <name evidence="1" type="ORF">phiV141_9</name>
</gene>
<dbReference type="Proteomes" id="UP000514515">
    <property type="component" value="Segment"/>
</dbReference>
<evidence type="ECO:0000313" key="1">
    <source>
        <dbReference type="EMBL" id="QMP18314.1"/>
    </source>
</evidence>
<sequence>MEYPFIQQLNKPEPTYTFGQLPEFYQLFIKALWSQGVMIEVYGAKTRKWQPVNQRNMSWNSKAYYRLMGDVHYTWQKAGMTSLEQARAVFVTDPQALPENTICYMAEGRGLYANVTPY</sequence>